<proteinExistence type="predicted"/>
<organism evidence="1 2">
    <name type="scientific">Cryobacterium roopkundense</name>
    <dbReference type="NCBI Taxonomy" id="1001240"/>
    <lineage>
        <taxon>Bacteria</taxon>
        <taxon>Bacillati</taxon>
        <taxon>Actinomycetota</taxon>
        <taxon>Actinomycetes</taxon>
        <taxon>Micrococcales</taxon>
        <taxon>Microbacteriaceae</taxon>
        <taxon>Cryobacterium</taxon>
    </lineage>
</organism>
<sequence length="84" mass="9001">MQPIAARTWVRGLLLCEQVTCANFCHWASVQFVSAIAGAAAPIDMPTARAPASATAVNFFRIVSFMPGTYGDAIRLSTSNIRLV</sequence>
<evidence type="ECO:0000313" key="2">
    <source>
        <dbReference type="Proteomes" id="UP000561726"/>
    </source>
</evidence>
<gene>
    <name evidence="1" type="ORF">BJ997_003710</name>
</gene>
<accession>A0A7W9E4X6</accession>
<dbReference type="EMBL" id="JACHBQ010000001">
    <property type="protein sequence ID" value="MBB5643162.1"/>
    <property type="molecule type" value="Genomic_DNA"/>
</dbReference>
<dbReference type="Proteomes" id="UP000561726">
    <property type="component" value="Unassembled WGS sequence"/>
</dbReference>
<protein>
    <submittedName>
        <fullName evidence="1">Uncharacterized protein</fullName>
    </submittedName>
</protein>
<name>A0A7W9E4X6_9MICO</name>
<dbReference type="AlphaFoldDB" id="A0A7W9E4X6"/>
<evidence type="ECO:0000313" key="1">
    <source>
        <dbReference type="EMBL" id="MBB5643162.1"/>
    </source>
</evidence>
<reference evidence="1 2" key="1">
    <citation type="submission" date="2020-08" db="EMBL/GenBank/DDBJ databases">
        <title>Sequencing the genomes of 1000 actinobacteria strains.</title>
        <authorList>
            <person name="Klenk H.-P."/>
        </authorList>
    </citation>
    <scope>NUCLEOTIDE SEQUENCE [LARGE SCALE GENOMIC DNA]</scope>
    <source>
        <strain evidence="1 2">DSM 21065</strain>
    </source>
</reference>
<comment type="caution">
    <text evidence="1">The sequence shown here is derived from an EMBL/GenBank/DDBJ whole genome shotgun (WGS) entry which is preliminary data.</text>
</comment>